<evidence type="ECO:0000313" key="2">
    <source>
        <dbReference type="EMBL" id="EDR06092.1"/>
    </source>
</evidence>
<dbReference type="PRINTS" id="PR00853">
    <property type="entry name" value="XPGRADSUPER"/>
</dbReference>
<dbReference type="InterPro" id="IPR006084">
    <property type="entry name" value="XPG/Rad2"/>
</dbReference>
<dbReference type="SMART" id="SM00484">
    <property type="entry name" value="XPGI"/>
    <property type="match status" value="1"/>
</dbReference>
<dbReference type="STRING" id="486041.B0DHE1"/>
<sequence>MGIRNVWKKLDSVRRLVSLLELAVREGFLRNARNTRSLVVGIDASADEQDSVWIVECQAVFYVQGLHTQAGENPELRTLFFHLAHLLRYPITVIFVFDGPERPDYKRRTVVKKKEHWVIKHFSEIIQDFRYKFHQAPGEAEAELAAFERHGIIDFAITSDSDYFLFGGTRLIRRLVLREYVSLHMKKQGNDDAEIYTTKDSAKTEGQNHLSRAGFLLIAVLNGADYDTAGLPGCGIVTATKLASTALATDLLAAAEAMTETQLEVYLKKWRHQLQKVLATNPRHNLPSHCTTLVTKVPENFPDPHIVYLYANPVTSWSRRGIGPNLGDLSPQFPDTEKLAFHRERLFGWGTAIIDKFYSHVWPGYCIRTFSQDLRSLQYPFHSCTPTATAVEGIVPDIVTMVDTDSHLDLKAIALHPRNAKYNPQADIDNPHRYIYIDSQYTLFREQLIRCTQLVVLEIREKHSTLGNDQVV</sequence>
<dbReference type="InParanoid" id="B0DHE1"/>
<keyword evidence="3" id="KW-1185">Reference proteome</keyword>
<reference evidence="2 3" key="1">
    <citation type="journal article" date="2008" name="Nature">
        <title>The genome of Laccaria bicolor provides insights into mycorrhizal symbiosis.</title>
        <authorList>
            <person name="Martin F."/>
            <person name="Aerts A."/>
            <person name="Ahren D."/>
            <person name="Brun A."/>
            <person name="Danchin E.G.J."/>
            <person name="Duchaussoy F."/>
            <person name="Gibon J."/>
            <person name="Kohler A."/>
            <person name="Lindquist E."/>
            <person name="Pereda V."/>
            <person name="Salamov A."/>
            <person name="Shapiro H.J."/>
            <person name="Wuyts J."/>
            <person name="Blaudez D."/>
            <person name="Buee M."/>
            <person name="Brokstein P."/>
            <person name="Canbaeck B."/>
            <person name="Cohen D."/>
            <person name="Courty P.E."/>
            <person name="Coutinho P.M."/>
            <person name="Delaruelle C."/>
            <person name="Detter J.C."/>
            <person name="Deveau A."/>
            <person name="DiFazio S."/>
            <person name="Duplessis S."/>
            <person name="Fraissinet-Tachet L."/>
            <person name="Lucic E."/>
            <person name="Frey-Klett P."/>
            <person name="Fourrey C."/>
            <person name="Feussner I."/>
            <person name="Gay G."/>
            <person name="Grimwood J."/>
            <person name="Hoegger P.J."/>
            <person name="Jain P."/>
            <person name="Kilaru S."/>
            <person name="Labbe J."/>
            <person name="Lin Y.C."/>
            <person name="Legue V."/>
            <person name="Le Tacon F."/>
            <person name="Marmeisse R."/>
            <person name="Melayah D."/>
            <person name="Montanini B."/>
            <person name="Muratet M."/>
            <person name="Nehls U."/>
            <person name="Niculita-Hirzel H."/>
            <person name="Oudot-Le Secq M.P."/>
            <person name="Peter M."/>
            <person name="Quesneville H."/>
            <person name="Rajashekar B."/>
            <person name="Reich M."/>
            <person name="Rouhier N."/>
            <person name="Schmutz J."/>
            <person name="Yin T."/>
            <person name="Chalot M."/>
            <person name="Henrissat B."/>
            <person name="Kuees U."/>
            <person name="Lucas S."/>
            <person name="Van de Peer Y."/>
            <person name="Podila G.K."/>
            <person name="Polle A."/>
            <person name="Pukkila P.J."/>
            <person name="Richardson P.M."/>
            <person name="Rouze P."/>
            <person name="Sanders I.R."/>
            <person name="Stajich J.E."/>
            <person name="Tunlid A."/>
            <person name="Tuskan G."/>
            <person name="Grigoriev I.V."/>
        </authorList>
    </citation>
    <scope>NUCLEOTIDE SEQUENCE [LARGE SCALE GENOMIC DNA]</scope>
    <source>
        <strain evidence="3">S238N-H82 / ATCC MYA-4686</strain>
    </source>
</reference>
<protein>
    <submittedName>
        <fullName evidence="2">Predicted protein</fullName>
    </submittedName>
</protein>
<dbReference type="KEGG" id="lbc:LACBIDRAFT_329211"/>
<dbReference type="HOGENOM" id="CLU_007575_4_0_1"/>
<dbReference type="SUPFAM" id="SSF47807">
    <property type="entry name" value="5' to 3' exonuclease, C-terminal subdomain"/>
    <property type="match status" value="1"/>
</dbReference>
<dbReference type="RefSeq" id="XP_001883380.1">
    <property type="nucleotide sequence ID" value="XM_001883345.1"/>
</dbReference>
<dbReference type="Proteomes" id="UP000001194">
    <property type="component" value="Unassembled WGS sequence"/>
</dbReference>
<organism evidence="3">
    <name type="scientific">Laccaria bicolor (strain S238N-H82 / ATCC MYA-4686)</name>
    <name type="common">Bicoloured deceiver</name>
    <name type="synonym">Laccaria laccata var. bicolor</name>
    <dbReference type="NCBI Taxonomy" id="486041"/>
    <lineage>
        <taxon>Eukaryota</taxon>
        <taxon>Fungi</taxon>
        <taxon>Dikarya</taxon>
        <taxon>Basidiomycota</taxon>
        <taxon>Agaricomycotina</taxon>
        <taxon>Agaricomycetes</taxon>
        <taxon>Agaricomycetidae</taxon>
        <taxon>Agaricales</taxon>
        <taxon>Agaricineae</taxon>
        <taxon>Hydnangiaceae</taxon>
        <taxon>Laccaria</taxon>
    </lineage>
</organism>
<accession>B0DHE1</accession>
<gene>
    <name evidence="2" type="ORF">LACBIDRAFT_329211</name>
</gene>
<name>B0DHE1_LACBS</name>
<dbReference type="Gene3D" id="3.40.50.1010">
    <property type="entry name" value="5'-nuclease"/>
    <property type="match status" value="2"/>
</dbReference>
<evidence type="ECO:0000259" key="1">
    <source>
        <dbReference type="SMART" id="SM00484"/>
    </source>
</evidence>
<dbReference type="SUPFAM" id="SSF88723">
    <property type="entry name" value="PIN domain-like"/>
    <property type="match status" value="1"/>
</dbReference>
<dbReference type="GO" id="GO:0008821">
    <property type="term" value="F:crossover junction DNA endonuclease activity"/>
    <property type="evidence" value="ECO:0007669"/>
    <property type="project" value="InterPro"/>
</dbReference>
<dbReference type="GO" id="GO:0017108">
    <property type="term" value="F:5'-flap endonuclease activity"/>
    <property type="evidence" value="ECO:0007669"/>
    <property type="project" value="TreeGrafter"/>
</dbReference>
<dbReference type="CDD" id="cd09870">
    <property type="entry name" value="PIN_YEN1"/>
    <property type="match status" value="1"/>
</dbReference>
<dbReference type="InterPro" id="IPR029060">
    <property type="entry name" value="PIN-like_dom_sf"/>
</dbReference>
<dbReference type="CDD" id="cd09906">
    <property type="entry name" value="H3TH_YEN1"/>
    <property type="match status" value="1"/>
</dbReference>
<evidence type="ECO:0000313" key="3">
    <source>
        <dbReference type="Proteomes" id="UP000001194"/>
    </source>
</evidence>
<proteinExistence type="predicted"/>
<dbReference type="GO" id="GO:0006281">
    <property type="term" value="P:DNA repair"/>
    <property type="evidence" value="ECO:0007669"/>
    <property type="project" value="UniProtKB-ARBA"/>
</dbReference>
<dbReference type="Pfam" id="PF00867">
    <property type="entry name" value="XPG_I"/>
    <property type="match status" value="1"/>
</dbReference>
<dbReference type="InterPro" id="IPR006086">
    <property type="entry name" value="XPG-I_dom"/>
</dbReference>
<dbReference type="InterPro" id="IPR036279">
    <property type="entry name" value="5-3_exonuclease_C_sf"/>
</dbReference>
<dbReference type="GeneID" id="6078919"/>
<dbReference type="OrthoDB" id="2959108at2759"/>
<dbReference type="EMBL" id="DS547110">
    <property type="protein sequence ID" value="EDR06092.1"/>
    <property type="molecule type" value="Genomic_DNA"/>
</dbReference>
<dbReference type="PANTHER" id="PTHR11081:SF75">
    <property type="entry name" value="ENDONUCLEASE, PUTATIVE (AFU_ORTHOLOGUE AFUA_3G13260)-RELATED"/>
    <property type="match status" value="1"/>
</dbReference>
<dbReference type="PANTHER" id="PTHR11081">
    <property type="entry name" value="FLAP ENDONUCLEASE FAMILY MEMBER"/>
    <property type="match status" value="1"/>
</dbReference>
<dbReference type="AlphaFoldDB" id="B0DHE1"/>
<dbReference type="InterPro" id="IPR037316">
    <property type="entry name" value="Yen1_H3TH"/>
</dbReference>
<feature type="domain" description="XPG-I" evidence="1">
    <location>
        <begin position="127"/>
        <end position="207"/>
    </location>
</feature>